<dbReference type="PROSITE" id="PS50212">
    <property type="entry name" value="RASGEF_NTER"/>
    <property type="match status" value="1"/>
</dbReference>
<dbReference type="Pfam" id="PF00618">
    <property type="entry name" value="RasGEF_N"/>
    <property type="match status" value="1"/>
</dbReference>
<dbReference type="InterPro" id="IPR001245">
    <property type="entry name" value="Ser-Thr/Tyr_kinase_cat_dom"/>
</dbReference>
<dbReference type="SMART" id="SM00147">
    <property type="entry name" value="RasGEF"/>
    <property type="match status" value="1"/>
</dbReference>
<feature type="domain" description="N-terminal Ras-GEF" evidence="5">
    <location>
        <begin position="641"/>
        <end position="769"/>
    </location>
</feature>
<dbReference type="HOGENOM" id="CLU_010249_0_0_1"/>
<dbReference type="CDD" id="cd21037">
    <property type="entry name" value="MLKL_NTD"/>
    <property type="match status" value="1"/>
</dbReference>
<dbReference type="Gene3D" id="1.20.870.10">
    <property type="entry name" value="Son of sevenless (SoS) protein Chain: S domain 1"/>
    <property type="match status" value="1"/>
</dbReference>
<dbReference type="InParanoid" id="B0CT61"/>
<protein>
    <submittedName>
        <fullName evidence="6">Predicted protein</fullName>
    </submittedName>
</protein>
<feature type="domain" description="Protein kinase" evidence="4">
    <location>
        <begin position="221"/>
        <end position="457"/>
    </location>
</feature>
<dbReference type="InterPro" id="IPR036537">
    <property type="entry name" value="Adaptor_Cbl_N_dom_sf"/>
</dbReference>
<feature type="compositionally biased region" description="Low complexity" evidence="2">
    <location>
        <begin position="489"/>
        <end position="500"/>
    </location>
</feature>
<dbReference type="GO" id="GO:0004674">
    <property type="term" value="F:protein serine/threonine kinase activity"/>
    <property type="evidence" value="ECO:0007669"/>
    <property type="project" value="TreeGrafter"/>
</dbReference>
<evidence type="ECO:0000313" key="7">
    <source>
        <dbReference type="Proteomes" id="UP000001194"/>
    </source>
</evidence>
<dbReference type="PROSITE" id="PS50009">
    <property type="entry name" value="RASGEF_CAT"/>
    <property type="match status" value="1"/>
</dbReference>
<dbReference type="EMBL" id="DS547092">
    <property type="protein sequence ID" value="EDR14926.1"/>
    <property type="molecule type" value="Genomic_DNA"/>
</dbReference>
<dbReference type="InterPro" id="IPR000719">
    <property type="entry name" value="Prot_kinase_dom"/>
</dbReference>
<feature type="domain" description="Ras-GEF" evidence="3">
    <location>
        <begin position="792"/>
        <end position="1033"/>
    </location>
</feature>
<evidence type="ECO:0000313" key="6">
    <source>
        <dbReference type="EMBL" id="EDR14926.1"/>
    </source>
</evidence>
<dbReference type="PROSITE" id="PS50011">
    <property type="entry name" value="PROTEIN_KINASE_DOM"/>
    <property type="match status" value="1"/>
</dbReference>
<dbReference type="InterPro" id="IPR051681">
    <property type="entry name" value="Ser/Thr_Kinases-Pseudokinases"/>
</dbReference>
<dbReference type="GO" id="GO:0007166">
    <property type="term" value="P:cell surface receptor signaling pathway"/>
    <property type="evidence" value="ECO:0007669"/>
    <property type="project" value="InterPro"/>
</dbReference>
<dbReference type="GO" id="GO:0005524">
    <property type="term" value="F:ATP binding"/>
    <property type="evidence" value="ECO:0007669"/>
    <property type="project" value="InterPro"/>
</dbReference>
<dbReference type="GO" id="GO:0005085">
    <property type="term" value="F:guanyl-nucleotide exchange factor activity"/>
    <property type="evidence" value="ECO:0007669"/>
    <property type="project" value="UniProtKB-KW"/>
</dbReference>
<dbReference type="InterPro" id="IPR059179">
    <property type="entry name" value="MLKL-like_MCAfunc"/>
</dbReference>
<dbReference type="InterPro" id="IPR011009">
    <property type="entry name" value="Kinase-like_dom_sf"/>
</dbReference>
<reference evidence="6 7" key="1">
    <citation type="journal article" date="2008" name="Nature">
        <title>The genome of Laccaria bicolor provides insights into mycorrhizal symbiosis.</title>
        <authorList>
            <person name="Martin F."/>
            <person name="Aerts A."/>
            <person name="Ahren D."/>
            <person name="Brun A."/>
            <person name="Danchin E.G.J."/>
            <person name="Duchaussoy F."/>
            <person name="Gibon J."/>
            <person name="Kohler A."/>
            <person name="Lindquist E."/>
            <person name="Pereda V."/>
            <person name="Salamov A."/>
            <person name="Shapiro H.J."/>
            <person name="Wuyts J."/>
            <person name="Blaudez D."/>
            <person name="Buee M."/>
            <person name="Brokstein P."/>
            <person name="Canbaeck B."/>
            <person name="Cohen D."/>
            <person name="Courty P.E."/>
            <person name="Coutinho P.M."/>
            <person name="Delaruelle C."/>
            <person name="Detter J.C."/>
            <person name="Deveau A."/>
            <person name="DiFazio S."/>
            <person name="Duplessis S."/>
            <person name="Fraissinet-Tachet L."/>
            <person name="Lucic E."/>
            <person name="Frey-Klett P."/>
            <person name="Fourrey C."/>
            <person name="Feussner I."/>
            <person name="Gay G."/>
            <person name="Grimwood J."/>
            <person name="Hoegger P.J."/>
            <person name="Jain P."/>
            <person name="Kilaru S."/>
            <person name="Labbe J."/>
            <person name="Lin Y.C."/>
            <person name="Legue V."/>
            <person name="Le Tacon F."/>
            <person name="Marmeisse R."/>
            <person name="Melayah D."/>
            <person name="Montanini B."/>
            <person name="Muratet M."/>
            <person name="Nehls U."/>
            <person name="Niculita-Hirzel H."/>
            <person name="Oudot-Le Secq M.P."/>
            <person name="Peter M."/>
            <person name="Quesneville H."/>
            <person name="Rajashekar B."/>
            <person name="Reich M."/>
            <person name="Rouhier N."/>
            <person name="Schmutz J."/>
            <person name="Yin T."/>
            <person name="Chalot M."/>
            <person name="Henrissat B."/>
            <person name="Kuees U."/>
            <person name="Lucas S."/>
            <person name="Van de Peer Y."/>
            <person name="Podila G.K."/>
            <person name="Polle A."/>
            <person name="Pukkila P.J."/>
            <person name="Richardson P.M."/>
            <person name="Rouze P."/>
            <person name="Sanders I.R."/>
            <person name="Stajich J.E."/>
            <person name="Tunlid A."/>
            <person name="Tuskan G."/>
            <person name="Grigoriev I.V."/>
        </authorList>
    </citation>
    <scope>NUCLEOTIDE SEQUENCE [LARGE SCALE GENOMIC DNA]</scope>
    <source>
        <strain evidence="7">S238N-H82 / ATCC MYA-4686</strain>
    </source>
</reference>
<feature type="region of interest" description="Disordered" evidence="2">
    <location>
        <begin position="479"/>
        <end position="500"/>
    </location>
</feature>
<dbReference type="InterPro" id="IPR036964">
    <property type="entry name" value="RASGEF_cat_dom_sf"/>
</dbReference>
<name>B0CT61_LACBS</name>
<evidence type="ECO:0000259" key="3">
    <source>
        <dbReference type="PROSITE" id="PS50009"/>
    </source>
</evidence>
<dbReference type="OrthoDB" id="4062651at2759"/>
<feature type="region of interest" description="Disordered" evidence="2">
    <location>
        <begin position="560"/>
        <end position="584"/>
    </location>
</feature>
<dbReference type="GeneID" id="6070871"/>
<dbReference type="PANTHER" id="PTHR44329">
    <property type="entry name" value="SERINE/THREONINE-PROTEIN KINASE TNNI3K-RELATED"/>
    <property type="match status" value="1"/>
</dbReference>
<dbReference type="InterPro" id="IPR008266">
    <property type="entry name" value="Tyr_kinase_AS"/>
</dbReference>
<dbReference type="SUPFAM" id="SSF48366">
    <property type="entry name" value="Ras GEF"/>
    <property type="match status" value="1"/>
</dbReference>
<dbReference type="Proteomes" id="UP000001194">
    <property type="component" value="Unassembled WGS sequence"/>
</dbReference>
<dbReference type="RefSeq" id="XP_001875485.1">
    <property type="nucleotide sequence ID" value="XM_001875450.1"/>
</dbReference>
<dbReference type="InterPro" id="IPR001895">
    <property type="entry name" value="RASGEF_cat_dom"/>
</dbReference>
<keyword evidence="1" id="KW-0344">Guanine-nucleotide releasing factor</keyword>
<dbReference type="InterPro" id="IPR023578">
    <property type="entry name" value="Ras_GEF_dom_sf"/>
</dbReference>
<accession>B0CT61</accession>
<dbReference type="AlphaFoldDB" id="B0CT61"/>
<dbReference type="Pfam" id="PF00617">
    <property type="entry name" value="RasGEF"/>
    <property type="match status" value="1"/>
</dbReference>
<evidence type="ECO:0000256" key="1">
    <source>
        <dbReference type="PROSITE-ProRule" id="PRU00168"/>
    </source>
</evidence>
<keyword evidence="7" id="KW-1185">Reference proteome</keyword>
<dbReference type="GO" id="GO:0007264">
    <property type="term" value="P:small GTPase-mediated signal transduction"/>
    <property type="evidence" value="ECO:0007669"/>
    <property type="project" value="InterPro"/>
</dbReference>
<dbReference type="Gene3D" id="1.10.840.10">
    <property type="entry name" value="Ras guanine-nucleotide exchange factors catalytic domain"/>
    <property type="match status" value="1"/>
</dbReference>
<evidence type="ECO:0000259" key="5">
    <source>
        <dbReference type="PROSITE" id="PS50212"/>
    </source>
</evidence>
<dbReference type="InterPro" id="IPR000651">
    <property type="entry name" value="Ras-like_Gua-exchang_fac_N"/>
</dbReference>
<dbReference type="Gene3D" id="1.20.930.20">
    <property type="entry name" value="Adaptor protein Cbl, N-terminal domain"/>
    <property type="match status" value="1"/>
</dbReference>
<sequence>MSLQDLLALSGVPGLHAGVTILTSTYANLQSVKLYKQQCKDMSNRCVSLMVALREGSEGLEGNRALEVADEVEVVIRRIDRKVKEWASWNRLKSFLQQNEVKDGIDRLHRDIDAAMMKFNVRINMELARGHMESQAIQERDKEEIREVLQTIVKSTDDMRVLLNMQSSRPVEEIMQSLQTELMDPSLQPIQEQSFREGLWLLHEKTDKLPPLTDLTGQVTVNTGEVVAKGASNDVYKGQWLDKEQRFQREVTIWRALRHPNVLSLYGIVRLGGHLYSVSPWMDHGTAISYVNKYPQVDRLKLLTEVAHGLEYLHDEGIVHGDLRGANVLIAKDGSACLCDFGLSKFLEDCGKGMTSSASINPRWFAPELLQQTAPASTCSDVWSFGMVCLEILSGHQPFNNISRDIVVMREIDHGKTPERPGRVVGLTDDVWALMRKCWTKKPDARPSIKEVKDKLLEIRGMPNSFGSRPLAKRRSIFSLPSRPSTGDSQSSFRSSKSGQQLKIPFISGNEISEMDELSPISIPTSKGYNGSSPFARQAPQQDGRPPLFNIEFTGADVPTPMSPRSASRVQTAGPPKLEVPHLSVSSPSRYGSHFLNQRSFSSDYYPSTVRSVMSTDSGIRMSGPIREAVTDSRSIVKFGTTGNVISGTLEGLVGRLINNFNLRRDLEFRDTLLTACADFTTPEDLFGILARRFHEAEMVEVVRPEDRVAMQYNIFMVIMYWLSSRHLPVDQQLLWQMRNFCEVAIRVKTSSTMVDKAGDLLQMIDERSKNDLLTSPPLSPGRKLLQASDITPRDLAIALTLLEGDKYKAIVPCDYIAHLRRHAGSNSVEVACSVNNKIVLWVKQSVLHYDTAELRTQVLKFFLNTAHECRKLRNYGSLIAIGIALHSSPIERLKRTKADLSPTMRRKLDELEDVFSPSSNHRGYHDVLNQVDDLKMRGYCIPWLAVHLKDLHSVLKQNPIVVEDQGHPLINFQRYVKFMDRIKEILHYKPPDLEQYRHQGQLAYLENQLKGVQPTANTDDELMEKSIALEAGEVLDFKLRRRELRSLGFRTT</sequence>
<evidence type="ECO:0000256" key="2">
    <source>
        <dbReference type="SAM" id="MobiDB-lite"/>
    </source>
</evidence>
<dbReference type="Gene3D" id="1.10.510.10">
    <property type="entry name" value="Transferase(Phosphotransferase) domain 1"/>
    <property type="match status" value="1"/>
</dbReference>
<dbReference type="KEGG" id="lbc:LACBIDRAFT_306209"/>
<organism evidence="7">
    <name type="scientific">Laccaria bicolor (strain S238N-H82 / ATCC MYA-4686)</name>
    <name type="common">Bicoloured deceiver</name>
    <name type="synonym">Laccaria laccata var. bicolor</name>
    <dbReference type="NCBI Taxonomy" id="486041"/>
    <lineage>
        <taxon>Eukaryota</taxon>
        <taxon>Fungi</taxon>
        <taxon>Dikarya</taxon>
        <taxon>Basidiomycota</taxon>
        <taxon>Agaricomycotina</taxon>
        <taxon>Agaricomycetes</taxon>
        <taxon>Agaricomycetidae</taxon>
        <taxon>Agaricales</taxon>
        <taxon>Agaricineae</taxon>
        <taxon>Hydnangiaceae</taxon>
        <taxon>Laccaria</taxon>
    </lineage>
</organism>
<dbReference type="PROSITE" id="PS00109">
    <property type="entry name" value="PROTEIN_KINASE_TYR"/>
    <property type="match status" value="1"/>
</dbReference>
<evidence type="ECO:0000259" key="4">
    <source>
        <dbReference type="PROSITE" id="PS50011"/>
    </source>
</evidence>
<proteinExistence type="predicted"/>
<dbReference type="STRING" id="486041.B0CT61"/>
<gene>
    <name evidence="6" type="ORF">LACBIDRAFT_306209</name>
</gene>
<dbReference type="Pfam" id="PF07714">
    <property type="entry name" value="PK_Tyr_Ser-Thr"/>
    <property type="match status" value="1"/>
</dbReference>
<dbReference type="SUPFAM" id="SSF56112">
    <property type="entry name" value="Protein kinase-like (PK-like)"/>
    <property type="match status" value="1"/>
</dbReference>